<accession>A0ABD0K7A1</accession>
<proteinExistence type="predicted"/>
<feature type="compositionally biased region" description="Polar residues" evidence="1">
    <location>
        <begin position="161"/>
        <end position="180"/>
    </location>
</feature>
<protein>
    <recommendedName>
        <fullName evidence="2">Programmed cell death protein 2 C-terminal domain-containing protein</fullName>
    </recommendedName>
</protein>
<dbReference type="InterPro" id="IPR052815">
    <property type="entry name" value="PDCD2-like_regulator"/>
</dbReference>
<evidence type="ECO:0000259" key="2">
    <source>
        <dbReference type="Pfam" id="PF04194"/>
    </source>
</evidence>
<evidence type="ECO:0000313" key="4">
    <source>
        <dbReference type="Proteomes" id="UP001519460"/>
    </source>
</evidence>
<feature type="region of interest" description="Disordered" evidence="1">
    <location>
        <begin position="328"/>
        <end position="350"/>
    </location>
</feature>
<feature type="region of interest" description="Disordered" evidence="1">
    <location>
        <begin position="97"/>
        <end position="198"/>
    </location>
</feature>
<dbReference type="AlphaFoldDB" id="A0ABD0K7A1"/>
<reference evidence="3 4" key="1">
    <citation type="journal article" date="2023" name="Sci. Data">
        <title>Genome assembly of the Korean intertidal mud-creeper Batillaria attramentaria.</title>
        <authorList>
            <person name="Patra A.K."/>
            <person name="Ho P.T."/>
            <person name="Jun S."/>
            <person name="Lee S.J."/>
            <person name="Kim Y."/>
            <person name="Won Y.J."/>
        </authorList>
    </citation>
    <scope>NUCLEOTIDE SEQUENCE [LARGE SCALE GENOMIC DNA]</scope>
    <source>
        <strain evidence="3">Wonlab-2016</strain>
    </source>
</reference>
<feature type="compositionally biased region" description="Acidic residues" evidence="1">
    <location>
        <begin position="113"/>
        <end position="133"/>
    </location>
</feature>
<dbReference type="EMBL" id="JACVVK020000232">
    <property type="protein sequence ID" value="KAK7483124.1"/>
    <property type="molecule type" value="Genomic_DNA"/>
</dbReference>
<sequence length="469" mass="50943">MSVLLGVPDCEIREKETTTWQTNKIGGSPDWISSGVAQPVCVLCGKPMVLVVQIYCPLAGSPFHRCLHAFVCLAKKCSNQSQGWRVYRTQALDQDFHSRTAPKSPPVDSWGEGQDDWGEGQDDWGEGQDDWGEGQDGSPEDQGGNVGFGQDIRGGDGTGKSDCTGNNVFKETESASTTPLNPAVDSTDAASLAASPGKACCVPDTSRRNGIDRLSELSLQDVDSPACSSSSSVRDDRSDVVEAEDMIVDASGVERLMGILSTQRTESATSSTCSTSAGCEDGKEQQPLQVTAFPAFYLNVFEEPTDTGDLSDHVASLLQQYERQEGRKLDSLLGQDQGTSGKRGGDEKYEKVDVRHGDKTCHKFITKMQLFPQQCIRYKWSGSPLFISQPAGGKVPVDKCPSCGSVRKFELQLVPPLIPLLKLTGESDPAVEFGTVLVYTCSTSCWQQTDTWKEECVVLQQDPDQHLFR</sequence>
<dbReference type="Proteomes" id="UP001519460">
    <property type="component" value="Unassembled WGS sequence"/>
</dbReference>
<dbReference type="PANTHER" id="PTHR46421">
    <property type="entry name" value="PROGRAMMED CELL DEATH PROTEIN 2-LIKE"/>
    <property type="match status" value="1"/>
</dbReference>
<gene>
    <name evidence="3" type="ORF">BaRGS_00025620</name>
</gene>
<feature type="domain" description="Programmed cell death protein 2 C-terminal" evidence="2">
    <location>
        <begin position="358"/>
        <end position="461"/>
    </location>
</feature>
<dbReference type="PANTHER" id="PTHR46421:SF1">
    <property type="entry name" value="PROGRAMMED CELL DEATH PROTEIN 2-LIKE"/>
    <property type="match status" value="1"/>
</dbReference>
<name>A0ABD0K7A1_9CAEN</name>
<organism evidence="3 4">
    <name type="scientific">Batillaria attramentaria</name>
    <dbReference type="NCBI Taxonomy" id="370345"/>
    <lineage>
        <taxon>Eukaryota</taxon>
        <taxon>Metazoa</taxon>
        <taxon>Spiralia</taxon>
        <taxon>Lophotrochozoa</taxon>
        <taxon>Mollusca</taxon>
        <taxon>Gastropoda</taxon>
        <taxon>Caenogastropoda</taxon>
        <taxon>Sorbeoconcha</taxon>
        <taxon>Cerithioidea</taxon>
        <taxon>Batillariidae</taxon>
        <taxon>Batillaria</taxon>
    </lineage>
</organism>
<comment type="caution">
    <text evidence="3">The sequence shown here is derived from an EMBL/GenBank/DDBJ whole genome shotgun (WGS) entry which is preliminary data.</text>
</comment>
<keyword evidence="4" id="KW-1185">Reference proteome</keyword>
<evidence type="ECO:0000313" key="3">
    <source>
        <dbReference type="EMBL" id="KAK7483124.1"/>
    </source>
</evidence>
<dbReference type="Pfam" id="PF04194">
    <property type="entry name" value="PDCD2_C"/>
    <property type="match status" value="1"/>
</dbReference>
<dbReference type="InterPro" id="IPR007320">
    <property type="entry name" value="PDCD2_C"/>
</dbReference>
<evidence type="ECO:0000256" key="1">
    <source>
        <dbReference type="SAM" id="MobiDB-lite"/>
    </source>
</evidence>